<keyword evidence="3" id="KW-1185">Reference proteome</keyword>
<keyword evidence="1" id="KW-0472">Membrane</keyword>
<evidence type="ECO:0000313" key="2">
    <source>
        <dbReference type="EMBL" id="GGE22835.1"/>
    </source>
</evidence>
<feature type="transmembrane region" description="Helical" evidence="1">
    <location>
        <begin position="41"/>
        <end position="58"/>
    </location>
</feature>
<dbReference type="Proteomes" id="UP000625210">
    <property type="component" value="Unassembled WGS sequence"/>
</dbReference>
<feature type="transmembrane region" description="Helical" evidence="1">
    <location>
        <begin position="12"/>
        <end position="29"/>
    </location>
</feature>
<dbReference type="Pfam" id="PF14036">
    <property type="entry name" value="YlaH"/>
    <property type="match status" value="1"/>
</dbReference>
<reference evidence="2" key="1">
    <citation type="journal article" date="2014" name="Int. J. Syst. Evol. Microbiol.">
        <title>Complete genome sequence of Corynebacterium casei LMG S-19264T (=DSM 44701T), isolated from a smear-ripened cheese.</title>
        <authorList>
            <consortium name="US DOE Joint Genome Institute (JGI-PGF)"/>
            <person name="Walter F."/>
            <person name="Albersmeier A."/>
            <person name="Kalinowski J."/>
            <person name="Ruckert C."/>
        </authorList>
    </citation>
    <scope>NUCLEOTIDE SEQUENCE</scope>
    <source>
        <strain evidence="2">CGMCC 1.15179</strain>
    </source>
</reference>
<protein>
    <recommendedName>
        <fullName evidence="4">YlaH-like protein</fullName>
    </recommendedName>
</protein>
<accession>A0A8J2VJ54</accession>
<proteinExistence type="predicted"/>
<keyword evidence="1" id="KW-1133">Transmembrane helix</keyword>
<organism evidence="2 3">
    <name type="scientific">Marinithermofilum abyssi</name>
    <dbReference type="NCBI Taxonomy" id="1571185"/>
    <lineage>
        <taxon>Bacteria</taxon>
        <taxon>Bacillati</taxon>
        <taxon>Bacillota</taxon>
        <taxon>Bacilli</taxon>
        <taxon>Bacillales</taxon>
        <taxon>Thermoactinomycetaceae</taxon>
        <taxon>Marinithermofilum</taxon>
    </lineage>
</organism>
<name>A0A8J2VJ54_9BACL</name>
<dbReference type="RefSeq" id="WP_188648334.1">
    <property type="nucleotide sequence ID" value="NZ_BMHQ01000009.1"/>
</dbReference>
<feature type="transmembrane region" description="Helical" evidence="1">
    <location>
        <begin position="64"/>
        <end position="84"/>
    </location>
</feature>
<comment type="caution">
    <text evidence="2">The sequence shown here is derived from an EMBL/GenBank/DDBJ whole genome shotgun (WGS) entry which is preliminary data.</text>
</comment>
<reference evidence="2" key="2">
    <citation type="submission" date="2020-09" db="EMBL/GenBank/DDBJ databases">
        <authorList>
            <person name="Sun Q."/>
            <person name="Zhou Y."/>
        </authorList>
    </citation>
    <scope>NUCLEOTIDE SEQUENCE</scope>
    <source>
        <strain evidence="2">CGMCC 1.15179</strain>
    </source>
</reference>
<evidence type="ECO:0000313" key="3">
    <source>
        <dbReference type="Proteomes" id="UP000625210"/>
    </source>
</evidence>
<evidence type="ECO:0000256" key="1">
    <source>
        <dbReference type="SAM" id="Phobius"/>
    </source>
</evidence>
<evidence type="ECO:0008006" key="4">
    <source>
        <dbReference type="Google" id="ProtNLM"/>
    </source>
</evidence>
<keyword evidence="1" id="KW-0812">Transmembrane</keyword>
<dbReference type="InterPro" id="IPR025620">
    <property type="entry name" value="YlaH"/>
</dbReference>
<sequence length="97" mass="11009">MEAVDAWLKGHPLAAYLVIFVLTGIIYKVAFARKLPVLKSLIVYAVLAVGCVLFWLMFLLRFPIMEILLVTNAMIIIARIRMAMIRRSPSSSRTENK</sequence>
<gene>
    <name evidence="2" type="ORF">GCM10011571_26130</name>
</gene>
<dbReference type="AlphaFoldDB" id="A0A8J2VJ54"/>
<dbReference type="EMBL" id="BMHQ01000009">
    <property type="protein sequence ID" value="GGE22835.1"/>
    <property type="molecule type" value="Genomic_DNA"/>
</dbReference>